<dbReference type="Proteomes" id="UP000727962">
    <property type="component" value="Unassembled WGS sequence"/>
</dbReference>
<sequence length="273" mass="30556">MASVRLTRQVSFSSGHRYWLPGLSEKENRALFGRWASRYNHGHNYLLEATVEGPVDPATGMVVNIKRIDDLLQAEVVDRFDGKSLNDEISELAGVVPCVENLLRFVWKRLSAPGALPATARLAALRLQETPEFYGEMTMDAITLTRVYEFAASHRLHAPGLSEKENLELYGKCNNPAGHGHNYLLEVTVSAKTDPRTGMSVDLNELDQSVSEQVVERYDHRNLSEDLPEFAGKPATSEVVAMEIFERLKGRVPGELIRIRLHETARNIFEVGA</sequence>
<comment type="cofactor">
    <cofactor evidence="1">
        <name>Zn(2+)</name>
        <dbReference type="ChEBI" id="CHEBI:29105"/>
    </cofactor>
</comment>
<protein>
    <recommendedName>
        <fullName evidence="5">6-carboxy-5,6,7,8-tetrahydropterin synthase</fullName>
        <ecNumber evidence="4">4.1.2.50</ecNumber>
    </recommendedName>
    <alternativeName>
        <fullName evidence="9">Queuosine biosynthesis protein QueD</fullName>
    </alternativeName>
</protein>
<evidence type="ECO:0000256" key="9">
    <source>
        <dbReference type="ARBA" id="ARBA00031449"/>
    </source>
</evidence>
<dbReference type="EMBL" id="JACOSL010000051">
    <property type="protein sequence ID" value="MBI1757107.1"/>
    <property type="molecule type" value="Genomic_DNA"/>
</dbReference>
<dbReference type="InterPro" id="IPR038418">
    <property type="entry name" value="6-PTP_synth/QueD_sf"/>
</dbReference>
<dbReference type="PANTHER" id="PTHR12589:SF7">
    <property type="entry name" value="6-PYRUVOYL TETRAHYDROBIOPTERIN SYNTHASE"/>
    <property type="match status" value="1"/>
</dbReference>
<dbReference type="InterPro" id="IPR007115">
    <property type="entry name" value="6-PTP_synth/QueD"/>
</dbReference>
<dbReference type="InterPro" id="IPR022470">
    <property type="entry name" value="PTPS_Cys_AS"/>
</dbReference>
<dbReference type="GO" id="GO:0046872">
    <property type="term" value="F:metal ion binding"/>
    <property type="evidence" value="ECO:0007669"/>
    <property type="project" value="UniProtKB-KW"/>
</dbReference>
<reference evidence="11" key="1">
    <citation type="submission" date="2020-07" db="EMBL/GenBank/DDBJ databases">
        <title>Huge and variable diversity of episymbiotic CPR bacteria and DPANN archaea in groundwater ecosystems.</title>
        <authorList>
            <person name="He C.Y."/>
            <person name="Keren R."/>
            <person name="Whittaker M."/>
            <person name="Farag I.F."/>
            <person name="Doudna J."/>
            <person name="Cate J.H.D."/>
            <person name="Banfield J.F."/>
        </authorList>
    </citation>
    <scope>NUCLEOTIDE SEQUENCE</scope>
    <source>
        <strain evidence="11">NC_groundwater_17_Pr7_B-0.1um_64_12</strain>
    </source>
</reference>
<evidence type="ECO:0000256" key="8">
    <source>
        <dbReference type="ARBA" id="ARBA00023239"/>
    </source>
</evidence>
<dbReference type="GO" id="GO:0003874">
    <property type="term" value="F:6-pyruvoyltetrahydropterin synthase activity"/>
    <property type="evidence" value="ECO:0007669"/>
    <property type="project" value="InterPro"/>
</dbReference>
<dbReference type="GO" id="GO:0006729">
    <property type="term" value="P:tetrahydrobiopterin biosynthetic process"/>
    <property type="evidence" value="ECO:0007669"/>
    <property type="project" value="InterPro"/>
</dbReference>
<keyword evidence="7" id="KW-0862">Zinc</keyword>
<keyword evidence="8" id="KW-0456">Lyase</keyword>
<dbReference type="EC" id="4.1.2.50" evidence="4"/>
<evidence type="ECO:0000256" key="1">
    <source>
        <dbReference type="ARBA" id="ARBA00001947"/>
    </source>
</evidence>
<gene>
    <name evidence="11" type="ORF">HYR64_08390</name>
</gene>
<evidence type="ECO:0000256" key="6">
    <source>
        <dbReference type="ARBA" id="ARBA00022723"/>
    </source>
</evidence>
<dbReference type="PROSITE" id="PS00987">
    <property type="entry name" value="PTPS_1"/>
    <property type="match status" value="1"/>
</dbReference>
<keyword evidence="6" id="KW-0479">Metal-binding</keyword>
<evidence type="ECO:0000313" key="11">
    <source>
        <dbReference type="EMBL" id="MBI1757107.1"/>
    </source>
</evidence>
<comment type="pathway">
    <text evidence="2">Purine metabolism; 7-cyano-7-deazaguanine biosynthesis.</text>
</comment>
<evidence type="ECO:0000256" key="10">
    <source>
        <dbReference type="ARBA" id="ARBA00048807"/>
    </source>
</evidence>
<accession>A0A931PV03</accession>
<dbReference type="PANTHER" id="PTHR12589">
    <property type="entry name" value="PYRUVOYL TETRAHYDROBIOPTERIN SYNTHASE"/>
    <property type="match status" value="1"/>
</dbReference>
<comment type="caution">
    <text evidence="11">The sequence shown here is derived from an EMBL/GenBank/DDBJ whole genome shotgun (WGS) entry which is preliminary data.</text>
</comment>
<name>A0A931PV03_FIMGI</name>
<comment type="catalytic activity">
    <reaction evidence="10">
        <text>7,8-dihydroneopterin 3'-triphosphate + H2O = 6-carboxy-5,6,7,8-tetrahydropterin + triphosphate + acetaldehyde + 2 H(+)</text>
        <dbReference type="Rhea" id="RHEA:27966"/>
        <dbReference type="ChEBI" id="CHEBI:15343"/>
        <dbReference type="ChEBI" id="CHEBI:15377"/>
        <dbReference type="ChEBI" id="CHEBI:15378"/>
        <dbReference type="ChEBI" id="CHEBI:18036"/>
        <dbReference type="ChEBI" id="CHEBI:58462"/>
        <dbReference type="ChEBI" id="CHEBI:61032"/>
        <dbReference type="EC" id="4.1.2.50"/>
    </reaction>
</comment>
<evidence type="ECO:0000256" key="3">
    <source>
        <dbReference type="ARBA" id="ARBA00008900"/>
    </source>
</evidence>
<dbReference type="GO" id="GO:0070497">
    <property type="term" value="F:6-carboxytetrahydropterin synthase activity"/>
    <property type="evidence" value="ECO:0007669"/>
    <property type="project" value="UniProtKB-EC"/>
</dbReference>
<evidence type="ECO:0000256" key="2">
    <source>
        <dbReference type="ARBA" id="ARBA00005061"/>
    </source>
</evidence>
<evidence type="ECO:0000256" key="7">
    <source>
        <dbReference type="ARBA" id="ARBA00022833"/>
    </source>
</evidence>
<dbReference type="Pfam" id="PF01242">
    <property type="entry name" value="PTPS"/>
    <property type="match status" value="2"/>
</dbReference>
<dbReference type="SUPFAM" id="SSF55620">
    <property type="entry name" value="Tetrahydrobiopterin biosynthesis enzymes-like"/>
    <property type="match status" value="2"/>
</dbReference>
<dbReference type="Gene3D" id="3.30.479.10">
    <property type="entry name" value="6-pyruvoyl tetrahydropterin synthase/QueD"/>
    <property type="match status" value="2"/>
</dbReference>
<evidence type="ECO:0000256" key="4">
    <source>
        <dbReference type="ARBA" id="ARBA00012982"/>
    </source>
</evidence>
<proteinExistence type="inferred from homology"/>
<evidence type="ECO:0000256" key="5">
    <source>
        <dbReference type="ARBA" id="ARBA00018141"/>
    </source>
</evidence>
<dbReference type="AlphaFoldDB" id="A0A931PV03"/>
<comment type="similarity">
    <text evidence="3">Belongs to the PTPS family. QueD subfamily.</text>
</comment>
<dbReference type="FunFam" id="3.30.479.10:FF:000003">
    <property type="entry name" value="6-pyruvoyl tetrahydrobiopterin synthase"/>
    <property type="match status" value="1"/>
</dbReference>
<evidence type="ECO:0000313" key="12">
    <source>
        <dbReference type="Proteomes" id="UP000727962"/>
    </source>
</evidence>
<organism evidence="11 12">
    <name type="scientific">Fimbriimonas ginsengisoli</name>
    <dbReference type="NCBI Taxonomy" id="1005039"/>
    <lineage>
        <taxon>Bacteria</taxon>
        <taxon>Bacillati</taxon>
        <taxon>Armatimonadota</taxon>
        <taxon>Fimbriimonadia</taxon>
        <taxon>Fimbriimonadales</taxon>
        <taxon>Fimbriimonadaceae</taxon>
        <taxon>Fimbriimonas</taxon>
    </lineage>
</organism>